<dbReference type="PANTHER" id="PTHR43179:SF7">
    <property type="entry name" value="RHAMNOSYLTRANSFERASE WBBL"/>
    <property type="match status" value="1"/>
</dbReference>
<dbReference type="Proteomes" id="UP000675882">
    <property type="component" value="Unassembled WGS sequence"/>
</dbReference>
<dbReference type="InterPro" id="IPR029044">
    <property type="entry name" value="Nucleotide-diphossugar_trans"/>
</dbReference>
<gene>
    <name evidence="2" type="ORF">NTGZN8_300011</name>
</gene>
<proteinExistence type="predicted"/>
<reference evidence="2" key="1">
    <citation type="submission" date="2021-02" db="EMBL/GenBank/DDBJ databases">
        <authorList>
            <person name="Han P."/>
        </authorList>
    </citation>
    <scope>NUCLEOTIDE SEQUENCE</scope>
    <source>
        <strain evidence="2">Candidatus Nitrotoga sp. ZN8</strain>
    </source>
</reference>
<dbReference type="Pfam" id="PF13641">
    <property type="entry name" value="Glyco_tranf_2_3"/>
    <property type="match status" value="1"/>
</dbReference>
<dbReference type="Gene3D" id="3.90.550.10">
    <property type="entry name" value="Spore Coat Polysaccharide Biosynthesis Protein SpsA, Chain A"/>
    <property type="match status" value="1"/>
</dbReference>
<protein>
    <recommendedName>
        <fullName evidence="1">Glycosyltransferase 2-like domain-containing protein</fullName>
    </recommendedName>
</protein>
<evidence type="ECO:0000313" key="2">
    <source>
        <dbReference type="EMBL" id="CAE6719278.1"/>
    </source>
</evidence>
<accession>A0A916F938</accession>
<dbReference type="AlphaFoldDB" id="A0A916F938"/>
<evidence type="ECO:0000259" key="1">
    <source>
        <dbReference type="Pfam" id="PF00535"/>
    </source>
</evidence>
<keyword evidence="3" id="KW-1185">Reference proteome</keyword>
<dbReference type="RefSeq" id="WP_213036063.1">
    <property type="nucleotide sequence ID" value="NZ_CAJNBL010000024.1"/>
</dbReference>
<dbReference type="Pfam" id="PF00535">
    <property type="entry name" value="Glycos_transf_2"/>
    <property type="match status" value="1"/>
</dbReference>
<sequence length="262" mass="29960">MKHTTEETAPEISISVVSHAQIHLIKHLLQDIHQYCGKSFIEIILTLNLNEHVPFITESFSFPVKIIRNPHPLGFATNHNQAFANSSGHFFCVMNPDIRLNGNPFSTLLECLKNSSIALAAPLVLGPNGEIEDSARRFPTPLKILCKAVGGCKGNDYPINIDQVFPDWVGGMFMLFPRSIYKLSGGFNEQYFLYYEDVDLCARLKLKGYKIALCPKARVIHFAHRSSRHNFRYLKWHLTSMMRFFSSPVFIKIFWLSLKKDK</sequence>
<evidence type="ECO:0000313" key="3">
    <source>
        <dbReference type="Proteomes" id="UP000675882"/>
    </source>
</evidence>
<dbReference type="InterPro" id="IPR001173">
    <property type="entry name" value="Glyco_trans_2-like"/>
</dbReference>
<feature type="domain" description="Glycosyltransferase 2-like" evidence="1">
    <location>
        <begin position="23"/>
        <end position="126"/>
    </location>
</feature>
<dbReference type="SUPFAM" id="SSF53448">
    <property type="entry name" value="Nucleotide-diphospho-sugar transferases"/>
    <property type="match status" value="1"/>
</dbReference>
<dbReference type="EMBL" id="CAJNBL010000024">
    <property type="protein sequence ID" value="CAE6719278.1"/>
    <property type="molecule type" value="Genomic_DNA"/>
</dbReference>
<comment type="caution">
    <text evidence="2">The sequence shown here is derived from an EMBL/GenBank/DDBJ whole genome shotgun (WGS) entry which is preliminary data.</text>
</comment>
<dbReference type="PANTHER" id="PTHR43179">
    <property type="entry name" value="RHAMNOSYLTRANSFERASE WBBL"/>
    <property type="match status" value="1"/>
</dbReference>
<organism evidence="2 3">
    <name type="scientific">Candidatus Nitrotoga fabula</name>
    <dbReference type="NCBI Taxonomy" id="2182327"/>
    <lineage>
        <taxon>Bacteria</taxon>
        <taxon>Pseudomonadati</taxon>
        <taxon>Pseudomonadota</taxon>
        <taxon>Betaproteobacteria</taxon>
        <taxon>Nitrosomonadales</taxon>
        <taxon>Gallionellaceae</taxon>
        <taxon>Candidatus Nitrotoga</taxon>
    </lineage>
</organism>
<name>A0A916F938_9PROT</name>